<dbReference type="EMBL" id="BAFC01000101">
    <property type="protein sequence ID" value="GAB40505.1"/>
    <property type="molecule type" value="Genomic_DNA"/>
</dbReference>
<evidence type="ECO:0000313" key="2">
    <source>
        <dbReference type="EMBL" id="GAB40505.1"/>
    </source>
</evidence>
<gene>
    <name evidence="2" type="ORF">GOSPT_103_00820</name>
</gene>
<organism evidence="2 3">
    <name type="scientific">Gordonia sputi NBRC 100414</name>
    <dbReference type="NCBI Taxonomy" id="1089453"/>
    <lineage>
        <taxon>Bacteria</taxon>
        <taxon>Bacillati</taxon>
        <taxon>Actinomycetota</taxon>
        <taxon>Actinomycetes</taxon>
        <taxon>Mycobacteriales</taxon>
        <taxon>Gordoniaceae</taxon>
        <taxon>Gordonia</taxon>
    </lineage>
</organism>
<comment type="caution">
    <text evidence="2">The sequence shown here is derived from an EMBL/GenBank/DDBJ whole genome shotgun (WGS) entry which is preliminary data.</text>
</comment>
<feature type="compositionally biased region" description="Basic and acidic residues" evidence="1">
    <location>
        <begin position="90"/>
        <end position="99"/>
    </location>
</feature>
<evidence type="ECO:0000256" key="1">
    <source>
        <dbReference type="SAM" id="MobiDB-lite"/>
    </source>
</evidence>
<proteinExistence type="predicted"/>
<dbReference type="Proteomes" id="UP000005845">
    <property type="component" value="Unassembled WGS sequence"/>
</dbReference>
<feature type="region of interest" description="Disordered" evidence="1">
    <location>
        <begin position="38"/>
        <end position="111"/>
    </location>
</feature>
<accession>H5U447</accession>
<name>H5U447_9ACTN</name>
<reference evidence="2 3" key="1">
    <citation type="submission" date="2012-02" db="EMBL/GenBank/DDBJ databases">
        <title>Whole genome shotgun sequence of Gordonia sputi NBRC 100414.</title>
        <authorList>
            <person name="Yoshida I."/>
            <person name="Hosoyama A."/>
            <person name="Tsuchikane K."/>
            <person name="Katsumata H."/>
            <person name="Yamazaki S."/>
            <person name="Fujita N."/>
        </authorList>
    </citation>
    <scope>NUCLEOTIDE SEQUENCE [LARGE SCALE GENOMIC DNA]</scope>
    <source>
        <strain evidence="2 3">NBRC 100414</strain>
    </source>
</reference>
<dbReference type="AlphaFoldDB" id="H5U447"/>
<sequence>MGGISPTDADDADFVSPELVSPDFDGVPVVLHAATAAHMTTDRNRTPHVPRMLPLPAGPASGGQLPRDSSPSCGDDESIGGARRGFGSIRRQELVRTADTEMPESARGARHAHLAREYPDYSTIPPQWKVCRA</sequence>
<keyword evidence="3" id="KW-1185">Reference proteome</keyword>
<evidence type="ECO:0000313" key="3">
    <source>
        <dbReference type="Proteomes" id="UP000005845"/>
    </source>
</evidence>
<protein>
    <submittedName>
        <fullName evidence="2">Uncharacterized protein</fullName>
    </submittedName>
</protein>